<name>A0A7M5V1N7_9CNID</name>
<reference evidence="1" key="1">
    <citation type="submission" date="2021-01" db="UniProtKB">
        <authorList>
            <consortium name="EnsemblMetazoa"/>
        </authorList>
    </citation>
    <scope>IDENTIFICATION</scope>
</reference>
<organism evidence="1 2">
    <name type="scientific">Clytia hemisphaerica</name>
    <dbReference type="NCBI Taxonomy" id="252671"/>
    <lineage>
        <taxon>Eukaryota</taxon>
        <taxon>Metazoa</taxon>
        <taxon>Cnidaria</taxon>
        <taxon>Hydrozoa</taxon>
        <taxon>Hydroidolina</taxon>
        <taxon>Leptothecata</taxon>
        <taxon>Obeliida</taxon>
        <taxon>Clytiidae</taxon>
        <taxon>Clytia</taxon>
    </lineage>
</organism>
<evidence type="ECO:0000313" key="2">
    <source>
        <dbReference type="Proteomes" id="UP000594262"/>
    </source>
</evidence>
<dbReference type="OrthoDB" id="6034457at2759"/>
<protein>
    <submittedName>
        <fullName evidence="1">Uncharacterized protein</fullName>
    </submittedName>
</protein>
<dbReference type="EnsemblMetazoa" id="CLYHEMT008168.1">
    <property type="protein sequence ID" value="CLYHEMP008168.1"/>
    <property type="gene ID" value="CLYHEMG008168"/>
</dbReference>
<proteinExistence type="predicted"/>
<accession>A0A7M5V1N7</accession>
<dbReference type="AlphaFoldDB" id="A0A7M5V1N7"/>
<keyword evidence="2" id="KW-1185">Reference proteome</keyword>
<dbReference type="Proteomes" id="UP000594262">
    <property type="component" value="Unplaced"/>
</dbReference>
<sequence length="465" mass="52400">MKHYNNTKNLLGLVQEELAKRITNFQCSSVMPADLCTKIMEIATHLKISTDKVREAIELAVMNGLSTANAIYKFTLDFLTDLISCDKILSPTACANFVEATKKFKEQTKLIKQAIMDAVEQKITNAKEITKYVANKIIEMAVNFECTDVMPQKQCDLLFKIAGRFHIRTKELIRVLKQAIVDGKSTVKAIYDVTIKALVNEAKNLTCEEMIDPTVCAVLDNFASKLKETKDDVTNAVRTAIAQGMTTIQDIRAYVRNLLVDEKSCYDFFRSHLVCKSIQLGAWIKGVTFDRVINKIKELYANGVTTIKGIRQKLREIFGISTPDRRRKSAIGILATKDEIVDLAMQIVGGIMKFSQKATENIRADIRKLVESGKMRLTNMYSKVKELIQKYNPLSDEFEDEVPSDMKSLSETYKAARKALALAIQRIILIAKRAGMKSEALMKMIKDLLYKEGVKDLNNAMLSAF</sequence>
<evidence type="ECO:0000313" key="1">
    <source>
        <dbReference type="EnsemblMetazoa" id="CLYHEMP008168.1"/>
    </source>
</evidence>